<accession>A0A7J0G590</accession>
<name>A0A7J0G590_9ERIC</name>
<sequence length="339" mass="37261">MGLPRYDDAVSAYKNGLEIDPNNEALKSGLAAASGTSFTSPLGDVFCRVGDVGQARHSQSPFEGSRIVQALGVLLNVKLRRPNSTEDADIPDAEMTEEEPEPEDMEVPEEEREARERKKEAHKEKEKGNAAYEKDFEAAIQHYAKAIELNDNDISFLTNRGSCVPGNGANVFEQEQSVIALRKITRSNEEARVSLCTPRLLSSLWPLLISRGLARVAGVEGGQDEAAAAEEEEAFDGGLSRARHRVVLGLGINTSDYEKLEVTLKGYGVPTVVAKVSRIDWLRNAAGLADPNYWWGTLRPRSVLDWYLKRVDEAVNEANKLAEADSYRDAVSTIHCSCL</sequence>
<dbReference type="SUPFAM" id="SSF48452">
    <property type="entry name" value="TPR-like"/>
    <property type="match status" value="1"/>
</dbReference>
<dbReference type="InterPro" id="IPR011990">
    <property type="entry name" value="TPR-like_helical_dom_sf"/>
</dbReference>
<evidence type="ECO:0000256" key="1">
    <source>
        <dbReference type="SAM" id="MobiDB-lite"/>
    </source>
</evidence>
<gene>
    <name evidence="2" type="ORF">Acr_18g0001060</name>
</gene>
<dbReference type="Proteomes" id="UP000585474">
    <property type="component" value="Unassembled WGS sequence"/>
</dbReference>
<proteinExistence type="predicted"/>
<dbReference type="EMBL" id="BJWL01000018">
    <property type="protein sequence ID" value="GFZ05936.1"/>
    <property type="molecule type" value="Genomic_DNA"/>
</dbReference>
<comment type="caution">
    <text evidence="2">The sequence shown here is derived from an EMBL/GenBank/DDBJ whole genome shotgun (WGS) entry which is preliminary data.</text>
</comment>
<feature type="compositionally biased region" description="Basic and acidic residues" evidence="1">
    <location>
        <begin position="112"/>
        <end position="128"/>
    </location>
</feature>
<feature type="region of interest" description="Disordered" evidence="1">
    <location>
        <begin position="82"/>
        <end position="128"/>
    </location>
</feature>
<dbReference type="OrthoDB" id="348976at2759"/>
<protein>
    <submittedName>
        <fullName evidence="2">Stress-inducible protein</fullName>
    </submittedName>
</protein>
<evidence type="ECO:0000313" key="2">
    <source>
        <dbReference type="EMBL" id="GFZ05936.1"/>
    </source>
</evidence>
<keyword evidence="3" id="KW-1185">Reference proteome</keyword>
<feature type="compositionally biased region" description="Acidic residues" evidence="1">
    <location>
        <begin position="86"/>
        <end position="111"/>
    </location>
</feature>
<organism evidence="2 3">
    <name type="scientific">Actinidia rufa</name>
    <dbReference type="NCBI Taxonomy" id="165716"/>
    <lineage>
        <taxon>Eukaryota</taxon>
        <taxon>Viridiplantae</taxon>
        <taxon>Streptophyta</taxon>
        <taxon>Embryophyta</taxon>
        <taxon>Tracheophyta</taxon>
        <taxon>Spermatophyta</taxon>
        <taxon>Magnoliopsida</taxon>
        <taxon>eudicotyledons</taxon>
        <taxon>Gunneridae</taxon>
        <taxon>Pentapetalae</taxon>
        <taxon>asterids</taxon>
        <taxon>Ericales</taxon>
        <taxon>Actinidiaceae</taxon>
        <taxon>Actinidia</taxon>
    </lineage>
</organism>
<dbReference type="GO" id="GO:0009507">
    <property type="term" value="C:chloroplast"/>
    <property type="evidence" value="ECO:0007669"/>
    <property type="project" value="TreeGrafter"/>
</dbReference>
<evidence type="ECO:0000313" key="3">
    <source>
        <dbReference type="Proteomes" id="UP000585474"/>
    </source>
</evidence>
<dbReference type="AlphaFoldDB" id="A0A7J0G590"/>
<reference evidence="2 3" key="1">
    <citation type="submission" date="2019-07" db="EMBL/GenBank/DDBJ databases">
        <title>De Novo Assembly of kiwifruit Actinidia rufa.</title>
        <authorList>
            <person name="Sugita-Konishi S."/>
            <person name="Sato K."/>
            <person name="Mori E."/>
            <person name="Abe Y."/>
            <person name="Kisaki G."/>
            <person name="Hamano K."/>
            <person name="Suezawa K."/>
            <person name="Otani M."/>
            <person name="Fukuda T."/>
            <person name="Manabe T."/>
            <person name="Gomi K."/>
            <person name="Tabuchi M."/>
            <person name="Akimitsu K."/>
            <person name="Kataoka I."/>
        </authorList>
    </citation>
    <scope>NUCLEOTIDE SEQUENCE [LARGE SCALE GENOMIC DNA]</scope>
    <source>
        <strain evidence="3">cv. Fuchu</strain>
    </source>
</reference>
<dbReference type="PANTHER" id="PTHR47909:SF2">
    <property type="entry name" value="GPI INOSITOL-DEACYLASE"/>
    <property type="match status" value="1"/>
</dbReference>
<dbReference type="PANTHER" id="PTHR47909">
    <property type="entry name" value="ALPHA/BETA-HYDROLASES SUPERFAMILY PROTEIN"/>
    <property type="match status" value="1"/>
</dbReference>
<dbReference type="Gene3D" id="1.25.40.10">
    <property type="entry name" value="Tetratricopeptide repeat domain"/>
    <property type="match status" value="1"/>
</dbReference>